<evidence type="ECO:0000256" key="17">
    <source>
        <dbReference type="ARBA" id="ARBA00023180"/>
    </source>
</evidence>
<evidence type="ECO:0000256" key="1">
    <source>
        <dbReference type="ARBA" id="ARBA00004162"/>
    </source>
</evidence>
<keyword evidence="4" id="KW-1003">Cell membrane</keyword>
<organism evidence="18 19">
    <name type="scientific">Ficus carica</name>
    <name type="common">Common fig</name>
    <dbReference type="NCBI Taxonomy" id="3494"/>
    <lineage>
        <taxon>Eukaryota</taxon>
        <taxon>Viridiplantae</taxon>
        <taxon>Streptophyta</taxon>
        <taxon>Embryophyta</taxon>
        <taxon>Tracheophyta</taxon>
        <taxon>Spermatophyta</taxon>
        <taxon>Magnoliopsida</taxon>
        <taxon>eudicotyledons</taxon>
        <taxon>Gunneridae</taxon>
        <taxon>Pentapetalae</taxon>
        <taxon>rosids</taxon>
        <taxon>fabids</taxon>
        <taxon>Rosales</taxon>
        <taxon>Moraceae</taxon>
        <taxon>Ficeae</taxon>
        <taxon>Ficus</taxon>
    </lineage>
</organism>
<dbReference type="InterPro" id="IPR032675">
    <property type="entry name" value="LRR_dom_sf"/>
</dbReference>
<sequence>MSGNIPPSLYNVSSMRVLSITDNHFSGIISPNIGLTLPNLQLCALSGNEFFGMIPESFSNASQLQVIDIGGNNFVGQIPSSFGNLPDLRWLLLGSNSLGSYSANSLDFITSLRNCSRMERLDFSLNNFGGILPTSVANLSTQISSLRFSDNKISGEIPTSLANLFNLIYLGMWNNLFTGSIPVSLCKLQNLGVFDLGTNALSGRIPLSIGNLTRIYALDLSYNKLEGTIPLDIGNCQMLQYLYLSGNKLDGSIPKEIFGLSSMLALEFSENAFSGNLQLEVHELKTVIVLNFANNNLIGKIPETIGDCQSLEFFDLHGNFFQGSLPSILSSLRGLQYLDLSQNNLTGQIPKDLQKLRFLSYFNLSFNDLYGEVPKDGVFQNTSELSLVGNTKLCGEYSMGGQPSREGDVYSYGILILEMFTRKRPTDEIFKDDFNLHNFVKIALPERLVQVVDSTLLLGEVEETAVRRESGRNWRNNGSIEVDAEGNINFENQYEIGTRLQKCLVSLLKIGLACSEDLPNQRMKMRDVTSELQHIRDAYLEVGIHG</sequence>
<dbReference type="InterPro" id="IPR051716">
    <property type="entry name" value="Plant_RL_S/T_kinase"/>
</dbReference>
<keyword evidence="6" id="KW-0433">Leucine-rich repeat</keyword>
<dbReference type="PANTHER" id="PTHR48053:SF37">
    <property type="entry name" value="LEUCINE-RICH REPEAT PROTEIN KINASE FAMILY PROTEIN"/>
    <property type="match status" value="1"/>
</dbReference>
<evidence type="ECO:0000256" key="2">
    <source>
        <dbReference type="ARBA" id="ARBA00004479"/>
    </source>
</evidence>
<evidence type="ECO:0000256" key="3">
    <source>
        <dbReference type="ARBA" id="ARBA00012513"/>
    </source>
</evidence>
<keyword evidence="5" id="KW-0723">Serine/threonine-protein kinase</keyword>
<keyword evidence="15" id="KW-0472">Membrane</keyword>
<keyword evidence="10" id="KW-0677">Repeat</keyword>
<dbReference type="Pfam" id="PF13855">
    <property type="entry name" value="LRR_8"/>
    <property type="match status" value="1"/>
</dbReference>
<keyword evidence="13" id="KW-0067">ATP-binding</keyword>
<dbReference type="EMBL" id="BTGU01000178">
    <property type="protein sequence ID" value="GMN64403.1"/>
    <property type="molecule type" value="Genomic_DNA"/>
</dbReference>
<protein>
    <recommendedName>
        <fullName evidence="3">non-specific serine/threonine protein kinase</fullName>
        <ecNumber evidence="3">2.7.11.1</ecNumber>
    </recommendedName>
</protein>
<dbReference type="PROSITE" id="PS51450">
    <property type="entry name" value="LRR"/>
    <property type="match status" value="1"/>
</dbReference>
<keyword evidence="9" id="KW-0732">Signal</keyword>
<keyword evidence="17" id="KW-0325">Glycoprotein</keyword>
<evidence type="ECO:0000256" key="10">
    <source>
        <dbReference type="ARBA" id="ARBA00022737"/>
    </source>
</evidence>
<proteinExistence type="predicted"/>
<keyword evidence="12" id="KW-0418">Kinase</keyword>
<dbReference type="GO" id="GO:0004674">
    <property type="term" value="F:protein serine/threonine kinase activity"/>
    <property type="evidence" value="ECO:0007669"/>
    <property type="project" value="UniProtKB-KW"/>
</dbReference>
<keyword evidence="14" id="KW-1133">Transmembrane helix</keyword>
<comment type="caution">
    <text evidence="18">The sequence shown here is derived from an EMBL/GenBank/DDBJ whole genome shotgun (WGS) entry which is preliminary data.</text>
</comment>
<evidence type="ECO:0000256" key="12">
    <source>
        <dbReference type="ARBA" id="ARBA00022777"/>
    </source>
</evidence>
<dbReference type="GO" id="GO:0005524">
    <property type="term" value="F:ATP binding"/>
    <property type="evidence" value="ECO:0007669"/>
    <property type="project" value="UniProtKB-KW"/>
</dbReference>
<evidence type="ECO:0000256" key="6">
    <source>
        <dbReference type="ARBA" id="ARBA00022614"/>
    </source>
</evidence>
<evidence type="ECO:0000256" key="15">
    <source>
        <dbReference type="ARBA" id="ARBA00023136"/>
    </source>
</evidence>
<evidence type="ECO:0000256" key="13">
    <source>
        <dbReference type="ARBA" id="ARBA00022840"/>
    </source>
</evidence>
<evidence type="ECO:0000256" key="16">
    <source>
        <dbReference type="ARBA" id="ARBA00023170"/>
    </source>
</evidence>
<accession>A0AA88DYX5</accession>
<dbReference type="SUPFAM" id="SSF52058">
    <property type="entry name" value="L domain-like"/>
    <property type="match status" value="2"/>
</dbReference>
<evidence type="ECO:0000256" key="7">
    <source>
        <dbReference type="ARBA" id="ARBA00022679"/>
    </source>
</evidence>
<keyword evidence="7" id="KW-0808">Transferase</keyword>
<evidence type="ECO:0000313" key="19">
    <source>
        <dbReference type="Proteomes" id="UP001187192"/>
    </source>
</evidence>
<evidence type="ECO:0000256" key="8">
    <source>
        <dbReference type="ARBA" id="ARBA00022692"/>
    </source>
</evidence>
<keyword evidence="16" id="KW-0675">Receptor</keyword>
<keyword evidence="19" id="KW-1185">Reference proteome</keyword>
<evidence type="ECO:0000256" key="14">
    <source>
        <dbReference type="ARBA" id="ARBA00022989"/>
    </source>
</evidence>
<comment type="subcellular location">
    <subcellularLocation>
        <location evidence="1">Cell membrane</location>
        <topology evidence="1">Single-pass membrane protein</topology>
    </subcellularLocation>
    <subcellularLocation>
        <location evidence="2">Membrane</location>
        <topology evidence="2">Single-pass type I membrane protein</topology>
    </subcellularLocation>
</comment>
<keyword evidence="8" id="KW-0812">Transmembrane</keyword>
<gene>
    <name evidence="18" type="ORF">TIFTF001_033476</name>
</gene>
<dbReference type="InterPro" id="IPR011009">
    <property type="entry name" value="Kinase-like_dom_sf"/>
</dbReference>
<dbReference type="PANTHER" id="PTHR48053">
    <property type="entry name" value="LEUCINE RICH REPEAT FAMILY PROTEIN, EXPRESSED"/>
    <property type="match status" value="1"/>
</dbReference>
<dbReference type="Proteomes" id="UP001187192">
    <property type="component" value="Unassembled WGS sequence"/>
</dbReference>
<evidence type="ECO:0000256" key="4">
    <source>
        <dbReference type="ARBA" id="ARBA00022475"/>
    </source>
</evidence>
<dbReference type="SUPFAM" id="SSF56112">
    <property type="entry name" value="Protein kinase-like (PK-like)"/>
    <property type="match status" value="1"/>
</dbReference>
<name>A0AA88DYX5_FICCA</name>
<dbReference type="AlphaFoldDB" id="A0AA88DYX5"/>
<dbReference type="FunFam" id="3.80.10.10:FF:000288">
    <property type="entry name" value="LRR receptor-like serine/threonine-protein kinase EFR"/>
    <property type="match status" value="1"/>
</dbReference>
<evidence type="ECO:0000256" key="5">
    <source>
        <dbReference type="ARBA" id="ARBA00022527"/>
    </source>
</evidence>
<dbReference type="InterPro" id="IPR001611">
    <property type="entry name" value="Leu-rich_rpt"/>
</dbReference>
<dbReference type="PRINTS" id="PR00019">
    <property type="entry name" value="LEURICHRPT"/>
</dbReference>
<dbReference type="EC" id="2.7.11.1" evidence="3"/>
<dbReference type="Gene3D" id="3.80.10.10">
    <property type="entry name" value="Ribonuclease Inhibitor"/>
    <property type="match status" value="2"/>
</dbReference>
<dbReference type="Pfam" id="PF00560">
    <property type="entry name" value="LRR_1"/>
    <property type="match status" value="7"/>
</dbReference>
<evidence type="ECO:0000256" key="9">
    <source>
        <dbReference type="ARBA" id="ARBA00022729"/>
    </source>
</evidence>
<evidence type="ECO:0000313" key="18">
    <source>
        <dbReference type="EMBL" id="GMN64403.1"/>
    </source>
</evidence>
<dbReference type="Gene3D" id="1.10.510.10">
    <property type="entry name" value="Transferase(Phosphotransferase) domain 1"/>
    <property type="match status" value="1"/>
</dbReference>
<evidence type="ECO:0000256" key="11">
    <source>
        <dbReference type="ARBA" id="ARBA00022741"/>
    </source>
</evidence>
<keyword evidence="11" id="KW-0547">Nucleotide-binding</keyword>
<reference evidence="18" key="1">
    <citation type="submission" date="2023-07" db="EMBL/GenBank/DDBJ databases">
        <title>draft genome sequence of fig (Ficus carica).</title>
        <authorList>
            <person name="Takahashi T."/>
            <person name="Nishimura K."/>
        </authorList>
    </citation>
    <scope>NUCLEOTIDE SEQUENCE</scope>
</reference>
<dbReference type="GO" id="GO:0005886">
    <property type="term" value="C:plasma membrane"/>
    <property type="evidence" value="ECO:0007669"/>
    <property type="project" value="UniProtKB-SubCell"/>
</dbReference>